<feature type="chain" id="PRO_5047289825" evidence="1">
    <location>
        <begin position="20"/>
        <end position="200"/>
    </location>
</feature>
<gene>
    <name evidence="2" type="ORF">H9X81_09460</name>
</gene>
<evidence type="ECO:0000313" key="3">
    <source>
        <dbReference type="Proteomes" id="UP000724149"/>
    </source>
</evidence>
<keyword evidence="3" id="KW-1185">Reference proteome</keyword>
<feature type="signal peptide" evidence="1">
    <location>
        <begin position="1"/>
        <end position="19"/>
    </location>
</feature>
<dbReference type="Proteomes" id="UP000724149">
    <property type="component" value="Unassembled WGS sequence"/>
</dbReference>
<proteinExistence type="predicted"/>
<name>A0ABS2GPL2_9FIRM</name>
<accession>A0ABS2GPL2</accession>
<sequence length="200" mass="21624">MNRTRLLALLLAAMMTVPAQMTAAAAQPQTAVRTGSVAVTQEDKSVETSLSSLENTTVGTTTEFTVTTRGESDPHTTVYGCFTVNSSEPNLGSDGDMTIEYYETAELGQGWHELPSNYFGPEEGFPFNALGNPMESRFKVTFHKPGSYEIVVLIKEKDGDEVVCQTASFTVNVTEEEPEEPGLIKSEEELRSAIAKGGTV</sequence>
<organism evidence="2 3">
    <name type="scientific">Hydrogenoanaerobacterium saccharovorans</name>
    <dbReference type="NCBI Taxonomy" id="474960"/>
    <lineage>
        <taxon>Bacteria</taxon>
        <taxon>Bacillati</taxon>
        <taxon>Bacillota</taxon>
        <taxon>Clostridia</taxon>
        <taxon>Eubacteriales</taxon>
        <taxon>Oscillospiraceae</taxon>
        <taxon>Hydrogenoanaerobacterium</taxon>
    </lineage>
</organism>
<reference evidence="2 3" key="1">
    <citation type="journal article" date="2021" name="Sci. Rep.">
        <title>The distribution of antibiotic resistance genes in chicken gut microbiota commensals.</title>
        <authorList>
            <person name="Juricova H."/>
            <person name="Matiasovicova J."/>
            <person name="Kubasova T."/>
            <person name="Cejkova D."/>
            <person name="Rychlik I."/>
        </authorList>
    </citation>
    <scope>NUCLEOTIDE SEQUENCE [LARGE SCALE GENOMIC DNA]</scope>
    <source>
        <strain evidence="2 3">An564</strain>
    </source>
</reference>
<protein>
    <submittedName>
        <fullName evidence="2">Uncharacterized protein</fullName>
    </submittedName>
</protein>
<evidence type="ECO:0000313" key="2">
    <source>
        <dbReference type="EMBL" id="MBM6923911.1"/>
    </source>
</evidence>
<comment type="caution">
    <text evidence="2">The sequence shown here is derived from an EMBL/GenBank/DDBJ whole genome shotgun (WGS) entry which is preliminary data.</text>
</comment>
<evidence type="ECO:0000256" key="1">
    <source>
        <dbReference type="SAM" id="SignalP"/>
    </source>
</evidence>
<keyword evidence="1" id="KW-0732">Signal</keyword>
<dbReference type="EMBL" id="JACSNR010000009">
    <property type="protein sequence ID" value="MBM6923911.1"/>
    <property type="molecule type" value="Genomic_DNA"/>
</dbReference>
<dbReference type="RefSeq" id="WP_204721532.1">
    <property type="nucleotide sequence ID" value="NZ_JACSNR010000009.1"/>
</dbReference>